<evidence type="ECO:0000313" key="11">
    <source>
        <dbReference type="Proteomes" id="UP000006457"/>
    </source>
</evidence>
<evidence type="ECO:0000256" key="3">
    <source>
        <dbReference type="ARBA" id="ARBA00022475"/>
    </source>
</evidence>
<feature type="transmembrane region" description="Helical" evidence="8">
    <location>
        <begin position="97"/>
        <end position="114"/>
    </location>
</feature>
<keyword evidence="11" id="KW-1185">Reference proteome</keyword>
<dbReference type="OrthoDB" id="9150135at2"/>
<dbReference type="eggNOG" id="COG2814">
    <property type="taxonomic scope" value="Bacteria"/>
</dbReference>
<keyword evidence="7 8" id="KW-0472">Membrane</keyword>
<dbReference type="NCBIfam" id="NF008346">
    <property type="entry name" value="PRK11128.1"/>
    <property type="match status" value="1"/>
</dbReference>
<feature type="transmembrane region" description="Helical" evidence="8">
    <location>
        <begin position="40"/>
        <end position="63"/>
    </location>
</feature>
<evidence type="ECO:0000256" key="1">
    <source>
        <dbReference type="ARBA" id="ARBA00004429"/>
    </source>
</evidence>
<dbReference type="Pfam" id="PF12832">
    <property type="entry name" value="MFS_1_like"/>
    <property type="match status" value="1"/>
</dbReference>
<dbReference type="Proteomes" id="UP000006457">
    <property type="component" value="Unassembled WGS sequence"/>
</dbReference>
<dbReference type="PANTHER" id="PTHR23522:SF10">
    <property type="entry name" value="3-PHENYLPROPIONIC ACID TRANSPORTER-RELATED"/>
    <property type="match status" value="1"/>
</dbReference>
<evidence type="ECO:0000256" key="2">
    <source>
        <dbReference type="ARBA" id="ARBA00022448"/>
    </source>
</evidence>
<evidence type="ECO:0000259" key="9">
    <source>
        <dbReference type="Pfam" id="PF12832"/>
    </source>
</evidence>
<dbReference type="NCBIfam" id="NF037955">
    <property type="entry name" value="mfs"/>
    <property type="match status" value="1"/>
</dbReference>
<keyword evidence="6 8" id="KW-1133">Transmembrane helix</keyword>
<dbReference type="PIRSF" id="PIRSF004925">
    <property type="entry name" value="HcaT"/>
    <property type="match status" value="1"/>
</dbReference>
<feature type="transmembrane region" description="Helical" evidence="8">
    <location>
        <begin position="243"/>
        <end position="263"/>
    </location>
</feature>
<dbReference type="RefSeq" id="WP_005761875.1">
    <property type="nucleotide sequence ID" value="NZ_AJSX01000047.1"/>
</dbReference>
<dbReference type="AlphaFoldDB" id="I3D6P0"/>
<keyword evidence="5 8" id="KW-0812">Transmembrane</keyword>
<name>I3D6P0_9PAST</name>
<sequence length="386" mass="43371">MTVRPFTWLALSYFGYYVAYGVTVPFLPVWLKSQSYGEELIGTVIASSYLFRFIGGIYFPSLVKRVSQILPSLRLLAWATVLMTLIIAFVAESFWMIFIAIGLFSMINSAGMPLTDSMATTWQSQVKLDYGRARLIGSLAFVIGVTVFGHLIGAIGEQYIIWILVGLFTLYSIVQLVSPEPKPQDEKKVEAKSAVGFLELLNNKTHLRLMISAMLIQGSHAAYYVYSMIYWASAGIPVETTSLLWGLSVASEILLFFFSGKLFKHWSISSIFYLAAIAVVIRWGLFSYVEDIWSMAILQCLHSITFAAMHYAMVRYIAMQPRHTMVRLQSLYSGLATNAAVALFTLLSGLIYPISTHWVFLLMMLCGVFALFVIPRTVKTHLTCYN</sequence>
<comment type="subcellular location">
    <subcellularLocation>
        <location evidence="1">Cell inner membrane</location>
        <topology evidence="1">Multi-pass membrane protein</topology>
    </subcellularLocation>
</comment>
<evidence type="ECO:0000313" key="10">
    <source>
        <dbReference type="EMBL" id="EIJ67383.1"/>
    </source>
</evidence>
<dbReference type="Gene3D" id="1.20.1250.20">
    <property type="entry name" value="MFS general substrate transporter like domains"/>
    <property type="match status" value="2"/>
</dbReference>
<feature type="transmembrane region" description="Helical" evidence="8">
    <location>
        <begin position="75"/>
        <end position="91"/>
    </location>
</feature>
<dbReference type="GO" id="GO:0030395">
    <property type="term" value="F:lactose binding"/>
    <property type="evidence" value="ECO:0007669"/>
    <property type="project" value="TreeGrafter"/>
</dbReference>
<evidence type="ECO:0000256" key="4">
    <source>
        <dbReference type="ARBA" id="ARBA00022519"/>
    </source>
</evidence>
<dbReference type="GO" id="GO:0005886">
    <property type="term" value="C:plasma membrane"/>
    <property type="evidence" value="ECO:0007669"/>
    <property type="project" value="UniProtKB-SubCell"/>
</dbReference>
<dbReference type="InterPro" id="IPR036259">
    <property type="entry name" value="MFS_trans_sf"/>
</dbReference>
<dbReference type="PATRIC" id="fig|1095749.3.peg.2125"/>
<dbReference type="InterPro" id="IPR026032">
    <property type="entry name" value="HcaT-like"/>
</dbReference>
<comment type="caution">
    <text evidence="10">The sequence shown here is derived from an EMBL/GenBank/DDBJ whole genome shotgun (WGS) entry which is preliminary data.</text>
</comment>
<feature type="transmembrane region" description="Helical" evidence="8">
    <location>
        <begin position="159"/>
        <end position="178"/>
    </location>
</feature>
<dbReference type="SUPFAM" id="SSF103473">
    <property type="entry name" value="MFS general substrate transporter"/>
    <property type="match status" value="1"/>
</dbReference>
<organism evidence="10 11">
    <name type="scientific">Pasteurella bettyae CCUG 2042</name>
    <dbReference type="NCBI Taxonomy" id="1095749"/>
    <lineage>
        <taxon>Bacteria</taxon>
        <taxon>Pseudomonadati</taxon>
        <taxon>Pseudomonadota</taxon>
        <taxon>Gammaproteobacteria</taxon>
        <taxon>Pasteurellales</taxon>
        <taxon>Pasteurellaceae</taxon>
        <taxon>Pasteurella</taxon>
    </lineage>
</organism>
<protein>
    <submittedName>
        <fullName evidence="10">Transporter, major facilitator family protein</fullName>
    </submittedName>
</protein>
<feature type="transmembrane region" description="Helical" evidence="8">
    <location>
        <begin position="358"/>
        <end position="378"/>
    </location>
</feature>
<feature type="transmembrane region" description="Helical" evidence="8">
    <location>
        <begin position="270"/>
        <end position="289"/>
    </location>
</feature>
<evidence type="ECO:0000256" key="6">
    <source>
        <dbReference type="ARBA" id="ARBA00022989"/>
    </source>
</evidence>
<feature type="transmembrane region" description="Helical" evidence="8">
    <location>
        <begin position="330"/>
        <end position="352"/>
    </location>
</feature>
<feature type="transmembrane region" description="Helical" evidence="8">
    <location>
        <begin position="7"/>
        <end position="28"/>
    </location>
</feature>
<keyword evidence="4" id="KW-0997">Cell inner membrane</keyword>
<feature type="transmembrane region" description="Helical" evidence="8">
    <location>
        <begin position="209"/>
        <end position="231"/>
    </location>
</feature>
<dbReference type="PANTHER" id="PTHR23522">
    <property type="entry name" value="BLL5896 PROTEIN"/>
    <property type="match status" value="1"/>
</dbReference>
<reference evidence="10 11" key="1">
    <citation type="submission" date="2012-03" db="EMBL/GenBank/DDBJ databases">
        <authorList>
            <person name="Harkins D.M."/>
            <person name="Madupu R."/>
            <person name="Durkin A.S."/>
            <person name="Torralba M."/>
            <person name="Methe B."/>
            <person name="Sutton G.G."/>
            <person name="Nelson K.E."/>
        </authorList>
    </citation>
    <scope>NUCLEOTIDE SEQUENCE [LARGE SCALE GENOMIC DNA]</scope>
    <source>
        <strain evidence="10 11">CCUG 2042</strain>
    </source>
</reference>
<accession>I3D6P0</accession>
<gene>
    <name evidence="10" type="ORF">HMPREF1052_0794</name>
</gene>
<keyword evidence="3" id="KW-1003">Cell membrane</keyword>
<evidence type="ECO:0000256" key="7">
    <source>
        <dbReference type="ARBA" id="ARBA00023136"/>
    </source>
</evidence>
<feature type="transmembrane region" description="Helical" evidence="8">
    <location>
        <begin position="135"/>
        <end position="153"/>
    </location>
</feature>
<evidence type="ECO:0000256" key="5">
    <source>
        <dbReference type="ARBA" id="ARBA00022692"/>
    </source>
</evidence>
<feature type="domain" description="Major facilitator superfamily associated" evidence="9">
    <location>
        <begin position="7"/>
        <end position="361"/>
    </location>
</feature>
<evidence type="ECO:0000256" key="8">
    <source>
        <dbReference type="SAM" id="Phobius"/>
    </source>
</evidence>
<proteinExistence type="predicted"/>
<keyword evidence="2" id="KW-0813">Transport</keyword>
<dbReference type="GO" id="GO:0015528">
    <property type="term" value="F:lactose:proton symporter activity"/>
    <property type="evidence" value="ECO:0007669"/>
    <property type="project" value="TreeGrafter"/>
</dbReference>
<feature type="transmembrane region" description="Helical" evidence="8">
    <location>
        <begin position="295"/>
        <end position="318"/>
    </location>
</feature>
<dbReference type="EMBL" id="AJSX01000047">
    <property type="protein sequence ID" value="EIJ67383.1"/>
    <property type="molecule type" value="Genomic_DNA"/>
</dbReference>
<dbReference type="InterPro" id="IPR024989">
    <property type="entry name" value="MFS_assoc_dom"/>
</dbReference>